<organism evidence="1 2">
    <name type="scientific">Deinococcus hohokamensis</name>
    <dbReference type="NCBI Taxonomy" id="309883"/>
    <lineage>
        <taxon>Bacteria</taxon>
        <taxon>Thermotogati</taxon>
        <taxon>Deinococcota</taxon>
        <taxon>Deinococci</taxon>
        <taxon>Deinococcales</taxon>
        <taxon>Deinococcaceae</taxon>
        <taxon>Deinococcus</taxon>
    </lineage>
</organism>
<accession>A0ABV9IDS1</accession>
<proteinExistence type="predicted"/>
<evidence type="ECO:0000313" key="1">
    <source>
        <dbReference type="EMBL" id="MFC4640299.1"/>
    </source>
</evidence>
<evidence type="ECO:0000313" key="2">
    <source>
        <dbReference type="Proteomes" id="UP001595952"/>
    </source>
</evidence>
<protein>
    <submittedName>
        <fullName evidence="1">Uncharacterized protein</fullName>
    </submittedName>
</protein>
<comment type="caution">
    <text evidence="1">The sequence shown here is derived from an EMBL/GenBank/DDBJ whole genome shotgun (WGS) entry which is preliminary data.</text>
</comment>
<dbReference type="EMBL" id="JBHSEI010000015">
    <property type="protein sequence ID" value="MFC4640299.1"/>
    <property type="molecule type" value="Genomic_DNA"/>
</dbReference>
<gene>
    <name evidence="1" type="ORF">ACFO0D_18365</name>
</gene>
<keyword evidence="2" id="KW-1185">Reference proteome</keyword>
<dbReference type="RefSeq" id="WP_380063279.1">
    <property type="nucleotide sequence ID" value="NZ_JBHSEI010000015.1"/>
</dbReference>
<reference evidence="2" key="1">
    <citation type="journal article" date="2019" name="Int. J. Syst. Evol. Microbiol.">
        <title>The Global Catalogue of Microorganisms (GCM) 10K type strain sequencing project: providing services to taxonomists for standard genome sequencing and annotation.</title>
        <authorList>
            <consortium name="The Broad Institute Genomics Platform"/>
            <consortium name="The Broad Institute Genome Sequencing Center for Infectious Disease"/>
            <person name="Wu L."/>
            <person name="Ma J."/>
        </authorList>
    </citation>
    <scope>NUCLEOTIDE SEQUENCE [LARGE SCALE GENOMIC DNA]</scope>
    <source>
        <strain evidence="2">CCUG 55995</strain>
    </source>
</reference>
<dbReference type="Proteomes" id="UP001595952">
    <property type="component" value="Unassembled WGS sequence"/>
</dbReference>
<sequence length="61" mass="7080">MFRPAHFSSDEQRRIRMAQLSQGFVLLNTSAGWWRFSVTRTDEFRFDFLSSGTPGEHAVDV</sequence>
<name>A0ABV9IDS1_9DEIO</name>